<dbReference type="AlphaFoldDB" id="A0A9D1N6E0"/>
<dbReference type="SUPFAM" id="SSF53383">
    <property type="entry name" value="PLP-dependent transferases"/>
    <property type="match status" value="1"/>
</dbReference>
<dbReference type="Pfam" id="PF03711">
    <property type="entry name" value="OKR_DC_1_C"/>
    <property type="match status" value="1"/>
</dbReference>
<dbReference type="PANTHER" id="PTHR43277:SF4">
    <property type="entry name" value="ARGININE DECARBOXYLASE"/>
    <property type="match status" value="1"/>
</dbReference>
<dbReference type="InterPro" id="IPR008286">
    <property type="entry name" value="Prn/Lys/Arg_de-COase_C"/>
</dbReference>
<evidence type="ECO:0000256" key="2">
    <source>
        <dbReference type="ARBA" id="ARBA00010671"/>
    </source>
</evidence>
<evidence type="ECO:0000256" key="1">
    <source>
        <dbReference type="ARBA" id="ARBA00001933"/>
    </source>
</evidence>
<evidence type="ECO:0000256" key="3">
    <source>
        <dbReference type="ARBA" id="ARBA00022793"/>
    </source>
</evidence>
<evidence type="ECO:0000313" key="8">
    <source>
        <dbReference type="Proteomes" id="UP000824130"/>
    </source>
</evidence>
<proteinExistence type="inferred from homology"/>
<comment type="cofactor">
    <cofactor evidence="1">
        <name>pyridoxal 5'-phosphate</name>
        <dbReference type="ChEBI" id="CHEBI:597326"/>
    </cofactor>
</comment>
<reference evidence="7" key="1">
    <citation type="submission" date="2020-10" db="EMBL/GenBank/DDBJ databases">
        <authorList>
            <person name="Gilroy R."/>
        </authorList>
    </citation>
    <scope>NUCLEOTIDE SEQUENCE</scope>
    <source>
        <strain evidence="7">ChiSjej4B22-8349</strain>
    </source>
</reference>
<dbReference type="PROSITE" id="PS00703">
    <property type="entry name" value="OKR_DC_1"/>
    <property type="match status" value="1"/>
</dbReference>
<feature type="domain" description="Orn/Lys/Arg decarboxylases family 1 pyridoxal-P attachment site" evidence="6">
    <location>
        <begin position="220"/>
        <end position="234"/>
    </location>
</feature>
<organism evidence="7 8">
    <name type="scientific">Candidatus Allocopromorpha excrementipullorum</name>
    <dbReference type="NCBI Taxonomy" id="2840743"/>
    <lineage>
        <taxon>Bacteria</taxon>
        <taxon>Bacillati</taxon>
        <taxon>Bacillota</taxon>
        <taxon>Clostridia</taxon>
        <taxon>Eubacteriales</taxon>
        <taxon>Eubacteriaceae</taxon>
        <taxon>Eubacteriaceae incertae sedis</taxon>
        <taxon>Candidatus Allocopromorpha</taxon>
    </lineage>
</organism>
<dbReference type="GO" id="GO:0008483">
    <property type="term" value="F:transaminase activity"/>
    <property type="evidence" value="ECO:0007669"/>
    <property type="project" value="UniProtKB-KW"/>
</dbReference>
<comment type="similarity">
    <text evidence="2">Belongs to the Orn/Lys/Arg decarboxylase class-I family.</text>
</comment>
<comment type="caution">
    <text evidence="7">The sequence shown here is derived from an EMBL/GenBank/DDBJ whole genome shotgun (WGS) entry which is preliminary data.</text>
</comment>
<sequence>MREFLLQHACKDPVSFHMPGHKGAAIFRKYGYGEFLDNFVDCDVTEIPGADNLFQAEGIIMEAQKKYSRLYQVDHSYLQINGTSGGLIASVLATVKPGRKLIMARNCHKSVFNALMLGGIQPVYAQPELIKEHGIMGAVSPEEIERCIRENPDADAVILPSPNYYGICSDIRKIAEVAHRAGKVLIVDQAHGAHLKFFHKFGFGNGMPEAAEDCGADLVVNSIHKTLASLTQSAVLNLKSELVDRYVLEDKLQAIQSTSPSYILMSFLDINADLLADHGREAIGEWRAAIDYFYEEAAAIAGLKLMKAENMDMTKINLDMGELGIDGAGLEQLLMERGIFSELYTGDILMLMTGIGNTKAHMDRTLDALREIAETGPDREAADERRRRDYHVPEAGKLRAVPEEKIFVPLDEAEGRVCAGSIIPYPPGIPFVCPGEEITGDIITYISALRRDGEKVIGVNDKGCVLVGK</sequence>
<keyword evidence="7" id="KW-0032">Aminotransferase</keyword>
<dbReference type="GO" id="GO:0016831">
    <property type="term" value="F:carboxy-lyase activity"/>
    <property type="evidence" value="ECO:0007669"/>
    <property type="project" value="UniProtKB-KW"/>
</dbReference>
<dbReference type="InterPro" id="IPR052357">
    <property type="entry name" value="Orn_Lys_Arg_decarboxylase-I"/>
</dbReference>
<evidence type="ECO:0000259" key="6">
    <source>
        <dbReference type="PROSITE" id="PS00703"/>
    </source>
</evidence>
<evidence type="ECO:0000313" key="7">
    <source>
        <dbReference type="EMBL" id="HIU95987.1"/>
    </source>
</evidence>
<dbReference type="Pfam" id="PF01276">
    <property type="entry name" value="OKR_DC_1"/>
    <property type="match status" value="1"/>
</dbReference>
<dbReference type="InterPro" id="IPR015421">
    <property type="entry name" value="PyrdxlP-dep_Trfase_major"/>
</dbReference>
<evidence type="ECO:0000256" key="4">
    <source>
        <dbReference type="ARBA" id="ARBA00022898"/>
    </source>
</evidence>
<gene>
    <name evidence="7" type="ORF">IAD25_04660</name>
</gene>
<reference evidence="7" key="2">
    <citation type="journal article" date="2021" name="PeerJ">
        <title>Extensive microbial diversity within the chicken gut microbiome revealed by metagenomics and culture.</title>
        <authorList>
            <person name="Gilroy R."/>
            <person name="Ravi A."/>
            <person name="Getino M."/>
            <person name="Pursley I."/>
            <person name="Horton D.L."/>
            <person name="Alikhan N.F."/>
            <person name="Baker D."/>
            <person name="Gharbi K."/>
            <person name="Hall N."/>
            <person name="Watson M."/>
            <person name="Adriaenssens E.M."/>
            <person name="Foster-Nyarko E."/>
            <person name="Jarju S."/>
            <person name="Secka A."/>
            <person name="Antonio M."/>
            <person name="Oren A."/>
            <person name="Chaudhuri R.R."/>
            <person name="La Ragione R."/>
            <person name="Hildebrand F."/>
            <person name="Pallen M.J."/>
        </authorList>
    </citation>
    <scope>NUCLEOTIDE SEQUENCE</scope>
    <source>
        <strain evidence="7">ChiSjej4B22-8349</strain>
    </source>
</reference>
<name>A0A9D1N6E0_9FIRM</name>
<dbReference type="Gene3D" id="3.40.640.10">
    <property type="entry name" value="Type I PLP-dependent aspartate aminotransferase-like (Major domain)"/>
    <property type="match status" value="1"/>
</dbReference>
<dbReference type="InterPro" id="IPR000310">
    <property type="entry name" value="Orn/Lys/Arg_deCO2ase_major_dom"/>
</dbReference>
<protein>
    <submittedName>
        <fullName evidence="7">Aminotransferase class V-fold PLP-dependent enzyme</fullName>
    </submittedName>
</protein>
<dbReference type="InterPro" id="IPR015424">
    <property type="entry name" value="PyrdxlP-dep_Trfase"/>
</dbReference>
<dbReference type="EMBL" id="DVOB01000104">
    <property type="protein sequence ID" value="HIU95987.1"/>
    <property type="molecule type" value="Genomic_DNA"/>
</dbReference>
<dbReference type="Gene3D" id="3.90.105.10">
    <property type="entry name" value="Molybdopterin biosynthesis moea protein, domain 2"/>
    <property type="match status" value="1"/>
</dbReference>
<keyword evidence="4" id="KW-0663">Pyridoxal phosphate</keyword>
<dbReference type="PANTHER" id="PTHR43277">
    <property type="entry name" value="ARGININE DECARBOXYLASE"/>
    <property type="match status" value="1"/>
</dbReference>
<evidence type="ECO:0000256" key="5">
    <source>
        <dbReference type="ARBA" id="ARBA00023239"/>
    </source>
</evidence>
<keyword evidence="7" id="KW-0808">Transferase</keyword>
<keyword evidence="3" id="KW-0210">Decarboxylase</keyword>
<accession>A0A9D1N6E0</accession>
<dbReference type="Proteomes" id="UP000824130">
    <property type="component" value="Unassembled WGS sequence"/>
</dbReference>
<keyword evidence="5" id="KW-0456">Lyase</keyword>